<keyword evidence="3" id="KW-1185">Reference proteome</keyword>
<reference evidence="2" key="1">
    <citation type="submission" date="2023-10" db="EMBL/GenBank/DDBJ databases">
        <authorList>
            <person name="Chen Y."/>
            <person name="Shah S."/>
            <person name="Dougan E. K."/>
            <person name="Thang M."/>
            <person name="Chan C."/>
        </authorList>
    </citation>
    <scope>NUCLEOTIDE SEQUENCE [LARGE SCALE GENOMIC DNA]</scope>
</reference>
<accession>A0ABN9VY32</accession>
<feature type="compositionally biased region" description="Basic and acidic residues" evidence="1">
    <location>
        <begin position="116"/>
        <end position="127"/>
    </location>
</feature>
<feature type="compositionally biased region" description="Low complexity" evidence="1">
    <location>
        <begin position="167"/>
        <end position="176"/>
    </location>
</feature>
<evidence type="ECO:0000313" key="3">
    <source>
        <dbReference type="Proteomes" id="UP001189429"/>
    </source>
</evidence>
<feature type="region of interest" description="Disordered" evidence="1">
    <location>
        <begin position="57"/>
        <end position="234"/>
    </location>
</feature>
<evidence type="ECO:0000256" key="1">
    <source>
        <dbReference type="SAM" id="MobiDB-lite"/>
    </source>
</evidence>
<name>A0ABN9VY32_9DINO</name>
<proteinExistence type="predicted"/>
<sequence length="234" mass="23596">MAASAAPRMIPFVSLWCKLPAAPSGPGAGLLWSSGARCARAGQKAAASGASLMQTWAAATRSAPHGRPASGNAARRRSSGRASPEAGDGQDVQAHRARPGVDPGVPSSAVDALSEGDPRGAARRERAWPAGRRGAASEAPAAPQTRRWRRRASTSGGSPAKAERVAARSAGSRRSSGPTSCQGTSAGAGGRGPCLVPLVRQAPKLREASSAMASSDGHRLQTMRIPSARGAAAT</sequence>
<dbReference type="EMBL" id="CAUYUJ010017849">
    <property type="protein sequence ID" value="CAK0878459.1"/>
    <property type="molecule type" value="Genomic_DNA"/>
</dbReference>
<protein>
    <submittedName>
        <fullName evidence="2">Uncharacterized protein</fullName>
    </submittedName>
</protein>
<comment type="caution">
    <text evidence="2">The sequence shown here is derived from an EMBL/GenBank/DDBJ whole genome shotgun (WGS) entry which is preliminary data.</text>
</comment>
<dbReference type="Proteomes" id="UP001189429">
    <property type="component" value="Unassembled WGS sequence"/>
</dbReference>
<evidence type="ECO:0000313" key="2">
    <source>
        <dbReference type="EMBL" id="CAK0878459.1"/>
    </source>
</evidence>
<organism evidence="2 3">
    <name type="scientific">Prorocentrum cordatum</name>
    <dbReference type="NCBI Taxonomy" id="2364126"/>
    <lineage>
        <taxon>Eukaryota</taxon>
        <taxon>Sar</taxon>
        <taxon>Alveolata</taxon>
        <taxon>Dinophyceae</taxon>
        <taxon>Prorocentrales</taxon>
        <taxon>Prorocentraceae</taxon>
        <taxon>Prorocentrum</taxon>
    </lineage>
</organism>
<gene>
    <name evidence="2" type="ORF">PCOR1329_LOCUS62218</name>
</gene>